<name>A0ABR2ZCM9_9AGAR</name>
<keyword evidence="5" id="KW-0146">Chitin degradation</keyword>
<comment type="catalytic activity">
    <reaction evidence="13">
        <text>[(1-&gt;4)-N-acetyl-beta-D-glucosaminyl](n) + n H2O = chitosan + n acetate</text>
        <dbReference type="Rhea" id="RHEA:10464"/>
        <dbReference type="Rhea" id="RHEA-COMP:9593"/>
        <dbReference type="Rhea" id="RHEA-COMP:9597"/>
        <dbReference type="ChEBI" id="CHEBI:15377"/>
        <dbReference type="ChEBI" id="CHEBI:17029"/>
        <dbReference type="ChEBI" id="CHEBI:30089"/>
        <dbReference type="ChEBI" id="CHEBI:57704"/>
        <dbReference type="EC" id="3.5.1.41"/>
    </reaction>
    <physiologicalReaction direction="left-to-right" evidence="13">
        <dbReference type="Rhea" id="RHEA:10465"/>
    </physiologicalReaction>
</comment>
<evidence type="ECO:0000256" key="12">
    <source>
        <dbReference type="ARBA" id="ARBA00024056"/>
    </source>
</evidence>
<evidence type="ECO:0000256" key="2">
    <source>
        <dbReference type="ARBA" id="ARBA00004609"/>
    </source>
</evidence>
<keyword evidence="4" id="KW-0336">GPI-anchor</keyword>
<dbReference type="PROSITE" id="PS51677">
    <property type="entry name" value="NODB"/>
    <property type="match status" value="1"/>
</dbReference>
<evidence type="ECO:0000256" key="11">
    <source>
        <dbReference type="ARBA" id="ARBA00023326"/>
    </source>
</evidence>
<dbReference type="EMBL" id="JBBXMP010000249">
    <property type="protein sequence ID" value="KAL0059110.1"/>
    <property type="molecule type" value="Genomic_DNA"/>
</dbReference>
<keyword evidence="18" id="KW-1185">Reference proteome</keyword>
<dbReference type="PANTHER" id="PTHR10587:SF98">
    <property type="entry name" value="CHITIN DEACETYLASE"/>
    <property type="match status" value="1"/>
</dbReference>
<gene>
    <name evidence="17" type="ORF">AAF712_014181</name>
</gene>
<evidence type="ECO:0000256" key="13">
    <source>
        <dbReference type="ARBA" id="ARBA00048494"/>
    </source>
</evidence>
<comment type="cofactor">
    <cofactor evidence="1">
        <name>Co(2+)</name>
        <dbReference type="ChEBI" id="CHEBI:48828"/>
    </cofactor>
</comment>
<dbReference type="PANTHER" id="PTHR10587">
    <property type="entry name" value="GLYCOSYL TRANSFERASE-RELATED"/>
    <property type="match status" value="1"/>
</dbReference>
<dbReference type="EC" id="3.5.1.41" evidence="12"/>
<evidence type="ECO:0000256" key="8">
    <source>
        <dbReference type="ARBA" id="ARBA00023285"/>
    </source>
</evidence>
<keyword evidence="3" id="KW-1003">Cell membrane</keyword>
<evidence type="ECO:0000256" key="14">
    <source>
        <dbReference type="SAM" id="MobiDB-lite"/>
    </source>
</evidence>
<evidence type="ECO:0000259" key="16">
    <source>
        <dbReference type="PROSITE" id="PS51677"/>
    </source>
</evidence>
<organism evidence="17 18">
    <name type="scientific">Marasmius tenuissimus</name>
    <dbReference type="NCBI Taxonomy" id="585030"/>
    <lineage>
        <taxon>Eukaryota</taxon>
        <taxon>Fungi</taxon>
        <taxon>Dikarya</taxon>
        <taxon>Basidiomycota</taxon>
        <taxon>Agaricomycotina</taxon>
        <taxon>Agaricomycetes</taxon>
        <taxon>Agaricomycetidae</taxon>
        <taxon>Agaricales</taxon>
        <taxon>Marasmiineae</taxon>
        <taxon>Marasmiaceae</taxon>
        <taxon>Marasmius</taxon>
    </lineage>
</organism>
<feature type="domain" description="NodB homology" evidence="16">
    <location>
        <begin position="1"/>
        <end position="114"/>
    </location>
</feature>
<keyword evidence="4" id="KW-0325">Glycoprotein</keyword>
<evidence type="ECO:0000256" key="1">
    <source>
        <dbReference type="ARBA" id="ARBA00001941"/>
    </source>
</evidence>
<keyword evidence="7" id="KW-0119">Carbohydrate metabolism</keyword>
<reference evidence="17 18" key="1">
    <citation type="submission" date="2024-05" db="EMBL/GenBank/DDBJ databases">
        <title>A draft genome resource for the thread blight pathogen Marasmius tenuissimus strain MS-2.</title>
        <authorList>
            <person name="Yulfo-Soto G.E."/>
            <person name="Baruah I.K."/>
            <person name="Amoako-Attah I."/>
            <person name="Bukari Y."/>
            <person name="Meinhardt L.W."/>
            <person name="Bailey B.A."/>
            <person name="Cohen S.P."/>
        </authorList>
    </citation>
    <scope>NUCLEOTIDE SEQUENCE [LARGE SCALE GENOMIC DNA]</scope>
    <source>
        <strain evidence="17 18">MS-2</strain>
    </source>
</reference>
<dbReference type="InterPro" id="IPR002509">
    <property type="entry name" value="NODB_dom"/>
</dbReference>
<evidence type="ECO:0000256" key="15">
    <source>
        <dbReference type="SAM" id="Phobius"/>
    </source>
</evidence>
<feature type="region of interest" description="Disordered" evidence="14">
    <location>
        <begin position="138"/>
        <end position="237"/>
    </location>
</feature>
<protein>
    <recommendedName>
        <fullName evidence="12">chitin deacetylase</fullName>
        <ecNumber evidence="12">3.5.1.41</ecNumber>
    </recommendedName>
</protein>
<comment type="caution">
    <text evidence="17">The sequence shown here is derived from an EMBL/GenBank/DDBJ whole genome shotgun (WGS) entry which is preliminary data.</text>
</comment>
<evidence type="ECO:0000256" key="4">
    <source>
        <dbReference type="ARBA" id="ARBA00022622"/>
    </source>
</evidence>
<evidence type="ECO:0000256" key="10">
    <source>
        <dbReference type="ARBA" id="ARBA00023316"/>
    </source>
</evidence>
<keyword evidence="9" id="KW-0449">Lipoprotein</keyword>
<feature type="transmembrane region" description="Helical" evidence="15">
    <location>
        <begin position="269"/>
        <end position="291"/>
    </location>
</feature>
<evidence type="ECO:0000313" key="18">
    <source>
        <dbReference type="Proteomes" id="UP001437256"/>
    </source>
</evidence>
<accession>A0ABR2ZCM9</accession>
<evidence type="ECO:0000313" key="17">
    <source>
        <dbReference type="EMBL" id="KAL0059110.1"/>
    </source>
</evidence>
<evidence type="ECO:0000256" key="3">
    <source>
        <dbReference type="ARBA" id="ARBA00022475"/>
    </source>
</evidence>
<keyword evidence="15" id="KW-0812">Transmembrane</keyword>
<keyword evidence="15" id="KW-1133">Transmembrane helix</keyword>
<dbReference type="SUPFAM" id="SSF88713">
    <property type="entry name" value="Glycoside hydrolase/deacetylase"/>
    <property type="match status" value="1"/>
</dbReference>
<evidence type="ECO:0000256" key="5">
    <source>
        <dbReference type="ARBA" id="ARBA00023024"/>
    </source>
</evidence>
<sequence length="292" mass="29509">MQAIKLLTGATPTCFRPPFGDIDDRIRAISAALGLTNILWKHDTFDTNPDMGPDDIQKNYDDFVELAAGGNFSRQGAILLAHETNNMTMQLAIDNYSKLRGAFKHIVPVGVAFNKTQPYVEPDFKFPDFATYIKTEGAPAQNTTSSSSSSSASSASATASKGSSSASSSSAAASSNPSSSVVSASSSSAAAAQSGPAKPASPASGEAPGSAPPATTASETASQPPQAPSSAANNVGGVTTVVTPTETAVVTPTPVGGVAQGADQNENGAMSLLSSSAAVTILPVFLLFFGLN</sequence>
<keyword evidence="8" id="KW-0170">Cobalt</keyword>
<comment type="subcellular location">
    <subcellularLocation>
        <location evidence="2">Cell membrane</location>
        <topology evidence="2">Lipid-anchor</topology>
        <topology evidence="2">GPI-anchor</topology>
    </subcellularLocation>
</comment>
<dbReference type="Proteomes" id="UP001437256">
    <property type="component" value="Unassembled WGS sequence"/>
</dbReference>
<dbReference type="InterPro" id="IPR011330">
    <property type="entry name" value="Glyco_hydro/deAcase_b/a-brl"/>
</dbReference>
<keyword evidence="10" id="KW-0961">Cell wall biogenesis/degradation</keyword>
<evidence type="ECO:0000256" key="7">
    <source>
        <dbReference type="ARBA" id="ARBA00023277"/>
    </source>
</evidence>
<dbReference type="Gene3D" id="3.20.20.370">
    <property type="entry name" value="Glycoside hydrolase/deacetylase"/>
    <property type="match status" value="1"/>
</dbReference>
<keyword evidence="6 15" id="KW-0472">Membrane</keyword>
<keyword evidence="11" id="KW-0624">Polysaccharide degradation</keyword>
<evidence type="ECO:0000256" key="9">
    <source>
        <dbReference type="ARBA" id="ARBA00023288"/>
    </source>
</evidence>
<proteinExistence type="predicted"/>
<evidence type="ECO:0000256" key="6">
    <source>
        <dbReference type="ARBA" id="ARBA00023136"/>
    </source>
</evidence>
<dbReference type="InterPro" id="IPR050248">
    <property type="entry name" value="Polysacc_deacetylase_ArnD"/>
</dbReference>